<dbReference type="FunFam" id="1.10.10.10:FF:000024">
    <property type="entry name" value="U5 small nuclear ribonucleoprotein helicase"/>
    <property type="match status" value="1"/>
</dbReference>
<dbReference type="InterPro" id="IPR057842">
    <property type="entry name" value="WH_MER3"/>
</dbReference>
<accession>A0AAV6USH8</accession>
<dbReference type="SMART" id="SM00973">
    <property type="entry name" value="Sec63"/>
    <property type="match status" value="2"/>
</dbReference>
<comment type="function">
    <text evidence="13">Catalyzes the ATP-dependent unwinding of U4/U6 RNA duplices, an essential step in the assembly of a catalytically active spliceosome. Plays a role in pre-mRNA splicing.</text>
</comment>
<dbReference type="CDD" id="cd18795">
    <property type="entry name" value="SF2_C_Ski2"/>
    <property type="match status" value="2"/>
</dbReference>
<dbReference type="SMART" id="SM00490">
    <property type="entry name" value="HELICc"/>
    <property type="match status" value="2"/>
</dbReference>
<dbReference type="GO" id="GO:0005524">
    <property type="term" value="F:ATP binding"/>
    <property type="evidence" value="ECO:0007669"/>
    <property type="project" value="UniProtKB-KW"/>
</dbReference>
<keyword evidence="10" id="KW-0234">DNA repair</keyword>
<dbReference type="FunFam" id="1.10.10.10:FF:000012">
    <property type="entry name" value="U5 small nuclear ribonucleoprotein helicase"/>
    <property type="match status" value="1"/>
</dbReference>
<feature type="domain" description="Helicase ATP-binding" evidence="14">
    <location>
        <begin position="1335"/>
        <end position="1510"/>
    </location>
</feature>
<keyword evidence="3" id="KW-0963">Cytoplasm</keyword>
<dbReference type="InterPro" id="IPR014001">
    <property type="entry name" value="Helicase_ATP-bd"/>
</dbReference>
<dbReference type="Pfam" id="PF00271">
    <property type="entry name" value="Helicase_C"/>
    <property type="match status" value="2"/>
</dbReference>
<dbReference type="Proteomes" id="UP000827092">
    <property type="component" value="Unassembled WGS sequence"/>
</dbReference>
<proteinExistence type="predicted"/>
<dbReference type="Gene3D" id="2.60.40.150">
    <property type="entry name" value="C2 domain"/>
    <property type="match status" value="2"/>
</dbReference>
<dbReference type="GO" id="GO:0180022">
    <property type="term" value="C:RQC-trigger complex"/>
    <property type="evidence" value="ECO:0007669"/>
    <property type="project" value="UniProtKB-ARBA"/>
</dbReference>
<protein>
    <recommendedName>
        <fullName evidence="18">Activating signal cointegrator 1 complex subunit 3</fullName>
    </recommendedName>
</protein>
<dbReference type="InterPro" id="IPR036390">
    <property type="entry name" value="WH_DNA-bd_sf"/>
</dbReference>
<evidence type="ECO:0000259" key="14">
    <source>
        <dbReference type="PROSITE" id="PS51192"/>
    </source>
</evidence>
<dbReference type="FunFam" id="1.10.3380.10:FF:000001">
    <property type="entry name" value="U5 small nuclear ribonucleoprotein helicase"/>
    <property type="match status" value="1"/>
</dbReference>
<feature type="domain" description="Helicase ATP-binding" evidence="14">
    <location>
        <begin position="478"/>
        <end position="661"/>
    </location>
</feature>
<dbReference type="SUPFAM" id="SSF158702">
    <property type="entry name" value="Sec63 N-terminal domain-like"/>
    <property type="match status" value="2"/>
</dbReference>
<evidence type="ECO:0008006" key="18">
    <source>
        <dbReference type="Google" id="ProtNLM"/>
    </source>
</evidence>
<dbReference type="EMBL" id="JAFNEN010000307">
    <property type="protein sequence ID" value="KAG8186271.1"/>
    <property type="molecule type" value="Genomic_DNA"/>
</dbReference>
<name>A0AAV6USH8_9ARAC</name>
<dbReference type="SMART" id="SM00382">
    <property type="entry name" value="AAA"/>
    <property type="match status" value="2"/>
</dbReference>
<evidence type="ECO:0000256" key="12">
    <source>
        <dbReference type="ARBA" id="ARBA00023242"/>
    </source>
</evidence>
<dbReference type="InterPro" id="IPR035892">
    <property type="entry name" value="C2_domain_sf"/>
</dbReference>
<dbReference type="SUPFAM" id="SSF52540">
    <property type="entry name" value="P-loop containing nucleoside triphosphate hydrolases"/>
    <property type="match status" value="3"/>
</dbReference>
<keyword evidence="4" id="KW-0677">Repeat</keyword>
<dbReference type="SMART" id="SM00487">
    <property type="entry name" value="DEXDc"/>
    <property type="match status" value="2"/>
</dbReference>
<keyword evidence="9" id="KW-0067">ATP-binding</keyword>
<evidence type="ECO:0000256" key="11">
    <source>
        <dbReference type="ARBA" id="ARBA00023235"/>
    </source>
</evidence>
<dbReference type="FunFam" id="2.60.40.150:FF:000113">
    <property type="entry name" value="activating signal cointegrator 1 complex subunit 3"/>
    <property type="match status" value="1"/>
</dbReference>
<dbReference type="InterPro" id="IPR011545">
    <property type="entry name" value="DEAD/DEAH_box_helicase_dom"/>
</dbReference>
<evidence type="ECO:0000259" key="15">
    <source>
        <dbReference type="PROSITE" id="PS51194"/>
    </source>
</evidence>
<dbReference type="GO" id="GO:0016787">
    <property type="term" value="F:hydrolase activity"/>
    <property type="evidence" value="ECO:0007669"/>
    <property type="project" value="UniProtKB-KW"/>
</dbReference>
<evidence type="ECO:0000313" key="17">
    <source>
        <dbReference type="Proteomes" id="UP000827092"/>
    </source>
</evidence>
<sequence>MPYAREFPRLTNYLRAYGEVSAPWSGDCGYDPDALIRKRKERNEKQARACSLNTVKEYFIKNASSPSEINEIITELLDLAKEIVGSEVPSSVIQGSAVYLIDLFRNCKMIGNKQTVELRRTFGIYPPSAMSKTFNLVKKLIETLNYEAQEDFVEHGFPTDEGLMDEAFGSKIKFVGQKPLDDSYYLVPVKEVADPSEDAFKGLSFKFEAAPKEVKVETEVVRKPPPPTRKKYDEDWLGKSLRDSMDSDAMEMTLYIVQLLKTKRNEELQTELFDLLGFERIELIQSILEHQNDIIAKRVIDPSSKDNVPPEKRPVCMSQVVIQSDTERLLNKQLRKDERRIQREQGRTAEEIKTQNLDPQRLKQLREEALIVAKNTPLFHHAPPVQLVPGANIYPNVYDLYAETKMSASFISGKKLCLPENAERINNKVYEEVRIPATKSVVDKLDVKRVPISELDNIGKIAFGNTESLNCIQSMVFNTAYNTNHNMLVCAPTGAGKTNVAMLTVIHEIKNNYENGVLQKNKFKIVYVAPMKALAAEMVRNFGKRLKPLGVQVKELTGDMQLTKNEIMQTQMLVTTPEKWDVVTRKATGDVALSQIVKLLILDEVHLLDGDRGPVLEALVARTLRQVETSQSMIRIIGLSATLPNYIDVASFLRVNPMEGLFFFDDRFRPVPLAPTFIGVKANNPMQQLKDMEEVCYKKVVEIVREHQVMVFVHARNATVKTAMILKEIAQKNNELHLFTNQQSDSGFGAAKTNILKSRNKQLKELFENGFAIHHAGMLRSDRNLVEKYFADGLVKVLVCTSTLAWGVNLPARAVIIKGTEIYDSKAGNFVDLSVLDVMQIFGRAGRPQFDSKGEGTIITSHDKLSHYLSLLTRQHQIESKFEDKICDNLNAEIALGTVTNVEEGIEWLSYTYMHKRKMQNPHAYGLKPSDTKNDYLLLEHRRKLIDTAARNLNKAEMIRYDPQTGFLHITDKGRTASHYYISTETICRFNVKIDDAEMLTDAQIFNIISRAQEFDQLKVRDDEMTELDHLLHQCYHNVPLGCENTQGKVNILLQTYLSGIYIEGFSLISDQAYVAQNATRIARSLFEVCLRKGWAMKAASFLRISKMLEKKMWSEKPPTYYSPLHQFKELNKDVLANIDRTKMKVDQLQDESVDELGRITRCFRERHIIKDCLDRIPNLLIEPIVQPITDTILRITLNILPDFRWSDKHHGSGSETFWIYVCDPNSNEIYHFEYFIILKKQVIHKEVQQLAFTIPLCRENAPSQYLIRAVSDRWLGSEREFSIRFDNLILPQHRQPHTDLLNLVPLPTTALKNQLYEELYKFDFFNPIQTQIFHTLYHTDHNVLLGAPTGSGKTIAAEIAMFRVFNSYPSTKVVYIAPLKALVRERMEDWKIRFQQRLGKSVVELTGDVTPDAQAIARADIIVTTPEKWDGVSRSWQTRNYVKTVSLIVIDEIHLLGEGRGPVLEVIVSRTNFISAHTERKLRVVGLSTALANASDIGNWLAIKEVGLYNFRSSVRPVQLEVHVSGYHGKHYCPRMALMNKPTYQAETNARQWLNLNDTELNSVTALIKDSNLKFTIAFGIGIHHAGLHERDRKIVEELFLNQKIQVLVATATLAWGINLPAHLVVIKGTEYFDGKVGRYVDFPITAQLVVIKGTEYFDGKVGRYVDFPITDVMQMAGRAGRPQFDTTGVAVVLVHDIKKNFYKKFLHEPFPVESSLIGVLPEHVNAEVVAGTIGSKQQCMDYLTWTYFFRRLLQNPGYYNLDSTESPKVNKYLSGLINQCLTILLHAGCLVIDEDERTVTPTVLGKVASYYYLNHKTMLIFTQKMHRDATLEEMLQILCDTHEYAELPVRHNEDSLNSGLAKLCPVEVDPLTFDSPHTKANLLFQAHFSRLQLPCTDYFTDLKSVLDQAIRIIQAMIDVAADRGWLGPTLLSMTLMQMALQGRWHNESAILTLPHLEKFHLPSLRFSSEDRNEADKRTVDCLPMLIFKVKKRFELLASALREDLEEAQINEIYNTMMNLPVISVGASIKGWWDESENEEIRHLKMGEFRGPKPEAHWLQVHADQEYVLNVNLRRDSKFRNDSKAIAPRFPKQKEEGWFLVLGSVETMELIAMKRVPFISKRATHQLMFYTPDTMGKVVYKLYLISDCYLGLDQEYEVCLNILKPSLKAQINSEVLSESDSSSEEEDGET</sequence>
<dbReference type="PANTHER" id="PTHR47961">
    <property type="entry name" value="DNA POLYMERASE THETA, PUTATIVE (AFU_ORTHOLOGUE AFUA_1G05260)-RELATED"/>
    <property type="match status" value="1"/>
</dbReference>
<dbReference type="InterPro" id="IPR027417">
    <property type="entry name" value="P-loop_NTPase"/>
</dbReference>
<reference evidence="16 17" key="1">
    <citation type="journal article" date="2022" name="Nat. Ecol. Evol.">
        <title>A masculinizing supergene underlies an exaggerated male reproductive morph in a spider.</title>
        <authorList>
            <person name="Hendrickx F."/>
            <person name="De Corte Z."/>
            <person name="Sonet G."/>
            <person name="Van Belleghem S.M."/>
            <person name="Kostlbacher S."/>
            <person name="Vangestel C."/>
        </authorList>
    </citation>
    <scope>NUCLEOTIDE SEQUENCE [LARGE SCALE GENOMIC DNA]</scope>
    <source>
        <strain evidence="16">W744_W776</strain>
    </source>
</reference>
<feature type="domain" description="Helicase C-terminal" evidence="15">
    <location>
        <begin position="688"/>
        <end position="906"/>
    </location>
</feature>
<evidence type="ECO:0000256" key="3">
    <source>
        <dbReference type="ARBA" id="ARBA00022490"/>
    </source>
</evidence>
<dbReference type="PANTHER" id="PTHR47961:SF13">
    <property type="entry name" value="ACTIVATING SIGNAL COINTEGRATOR 1 COMPLEX SUBUNIT 3"/>
    <property type="match status" value="1"/>
</dbReference>
<dbReference type="Pfam" id="PF23445">
    <property type="entry name" value="WHD_SNRNP200"/>
    <property type="match status" value="2"/>
</dbReference>
<dbReference type="InterPro" id="IPR036388">
    <property type="entry name" value="WH-like_DNA-bd_sf"/>
</dbReference>
<evidence type="ECO:0000256" key="2">
    <source>
        <dbReference type="ARBA" id="ARBA00004514"/>
    </source>
</evidence>
<evidence type="ECO:0000256" key="13">
    <source>
        <dbReference type="ARBA" id="ARBA00054527"/>
    </source>
</evidence>
<evidence type="ECO:0000256" key="8">
    <source>
        <dbReference type="ARBA" id="ARBA00022806"/>
    </source>
</evidence>
<comment type="subcellular location">
    <subcellularLocation>
        <location evidence="2">Cytoplasm</location>
        <location evidence="2">Cytosol</location>
    </subcellularLocation>
    <subcellularLocation>
        <location evidence="1">Nucleus speckle</location>
    </subcellularLocation>
</comment>
<comment type="caution">
    <text evidence="16">The sequence shown here is derived from an EMBL/GenBank/DDBJ whole genome shotgun (WGS) entry which is preliminary data.</text>
</comment>
<dbReference type="Gene3D" id="3.40.50.300">
    <property type="entry name" value="P-loop containing nucleotide triphosphate hydrolases"/>
    <property type="match status" value="5"/>
</dbReference>
<dbReference type="GO" id="GO:0005737">
    <property type="term" value="C:cytoplasm"/>
    <property type="evidence" value="ECO:0007669"/>
    <property type="project" value="UniProtKB-SubCell"/>
</dbReference>
<keyword evidence="5" id="KW-0547">Nucleotide-binding</keyword>
<keyword evidence="7" id="KW-0378">Hydrolase</keyword>
<evidence type="ECO:0000256" key="5">
    <source>
        <dbReference type="ARBA" id="ARBA00022741"/>
    </source>
</evidence>
<dbReference type="InterPro" id="IPR003593">
    <property type="entry name" value="AAA+_ATPase"/>
</dbReference>
<evidence type="ECO:0000256" key="1">
    <source>
        <dbReference type="ARBA" id="ARBA00004324"/>
    </source>
</evidence>
<dbReference type="FunFam" id="2.60.40.150:FF:000004">
    <property type="entry name" value="RNA helicase, activating signal cointegrator 1"/>
    <property type="match status" value="1"/>
</dbReference>
<dbReference type="InterPro" id="IPR001650">
    <property type="entry name" value="Helicase_C-like"/>
</dbReference>
<keyword evidence="11" id="KW-0413">Isomerase</keyword>
<dbReference type="GO" id="GO:0004386">
    <property type="term" value="F:helicase activity"/>
    <property type="evidence" value="ECO:0007669"/>
    <property type="project" value="UniProtKB-KW"/>
</dbReference>
<dbReference type="InterPro" id="IPR004179">
    <property type="entry name" value="Sec63-dom"/>
</dbReference>
<dbReference type="SUPFAM" id="SSF81296">
    <property type="entry name" value="E set domains"/>
    <property type="match status" value="1"/>
</dbReference>
<dbReference type="InterPro" id="IPR014756">
    <property type="entry name" value="Ig_E-set"/>
</dbReference>
<evidence type="ECO:0000256" key="10">
    <source>
        <dbReference type="ARBA" id="ARBA00023204"/>
    </source>
</evidence>
<dbReference type="Gene3D" id="1.10.3380.10">
    <property type="entry name" value="Sec63 N-terminal domain-like domain"/>
    <property type="match status" value="2"/>
</dbReference>
<dbReference type="SUPFAM" id="SSF46785">
    <property type="entry name" value="Winged helix' DNA-binding domain"/>
    <property type="match status" value="1"/>
</dbReference>
<keyword evidence="8" id="KW-0347">Helicase</keyword>
<evidence type="ECO:0000256" key="4">
    <source>
        <dbReference type="ARBA" id="ARBA00022737"/>
    </source>
</evidence>
<dbReference type="FunFam" id="3.40.50.300:FF:000062">
    <property type="entry name" value="U5 small nuclear ribonucleoprotein helicase"/>
    <property type="match status" value="1"/>
</dbReference>
<evidence type="ECO:0000313" key="16">
    <source>
        <dbReference type="EMBL" id="KAG8186271.1"/>
    </source>
</evidence>
<keyword evidence="12" id="KW-0539">Nucleus</keyword>
<dbReference type="CDD" id="cd18020">
    <property type="entry name" value="DEXHc_ASCC3_1"/>
    <property type="match status" value="1"/>
</dbReference>
<evidence type="ECO:0000256" key="6">
    <source>
        <dbReference type="ARBA" id="ARBA00022763"/>
    </source>
</evidence>
<dbReference type="Pfam" id="PF00270">
    <property type="entry name" value="DEAD"/>
    <property type="match status" value="2"/>
</dbReference>
<dbReference type="FunFam" id="3.40.50.300:FF:000198">
    <property type="entry name" value="Activating signal cointegrator 1 complex subunit"/>
    <property type="match status" value="1"/>
</dbReference>
<keyword evidence="17" id="KW-1185">Reference proteome</keyword>
<dbReference type="CDD" id="cd18022">
    <property type="entry name" value="DEXHc_ASCC3_2"/>
    <property type="match status" value="1"/>
</dbReference>
<dbReference type="InterPro" id="IPR050474">
    <property type="entry name" value="Hel308_SKI2-like"/>
</dbReference>
<dbReference type="PROSITE" id="PS51192">
    <property type="entry name" value="HELICASE_ATP_BIND_1"/>
    <property type="match status" value="2"/>
</dbReference>
<dbReference type="PIRSF" id="PIRSF039073">
    <property type="entry name" value="BRR2"/>
    <property type="match status" value="1"/>
</dbReference>
<dbReference type="FunFam" id="3.40.50.300:FF:000102">
    <property type="entry name" value="RNA helicase, activating signal cointegrator 1"/>
    <property type="match status" value="1"/>
</dbReference>
<keyword evidence="6" id="KW-0227">DNA damage</keyword>
<dbReference type="InterPro" id="IPR058856">
    <property type="entry name" value="ASCC3_N"/>
</dbReference>
<dbReference type="Gene3D" id="1.10.10.10">
    <property type="entry name" value="Winged helix-like DNA-binding domain superfamily/Winged helix DNA-binding domain"/>
    <property type="match status" value="2"/>
</dbReference>
<dbReference type="PROSITE" id="PS51194">
    <property type="entry name" value="HELICASE_CTER"/>
    <property type="match status" value="1"/>
</dbReference>
<gene>
    <name evidence="16" type="ORF">JTE90_004616</name>
</gene>
<dbReference type="Pfam" id="PF26582">
    <property type="entry name" value="ASCC3_N"/>
    <property type="match status" value="1"/>
</dbReference>
<organism evidence="16 17">
    <name type="scientific">Oedothorax gibbosus</name>
    <dbReference type="NCBI Taxonomy" id="931172"/>
    <lineage>
        <taxon>Eukaryota</taxon>
        <taxon>Metazoa</taxon>
        <taxon>Ecdysozoa</taxon>
        <taxon>Arthropoda</taxon>
        <taxon>Chelicerata</taxon>
        <taxon>Arachnida</taxon>
        <taxon>Araneae</taxon>
        <taxon>Araneomorphae</taxon>
        <taxon>Entelegynae</taxon>
        <taxon>Araneoidea</taxon>
        <taxon>Linyphiidae</taxon>
        <taxon>Erigoninae</taxon>
        <taxon>Oedothorax</taxon>
    </lineage>
</organism>
<dbReference type="FunFam" id="1.10.3380.10:FF:000002">
    <property type="entry name" value="Activating signal cointegrator 1 complex subunit 3"/>
    <property type="match status" value="1"/>
</dbReference>
<dbReference type="GO" id="GO:0003676">
    <property type="term" value="F:nucleic acid binding"/>
    <property type="evidence" value="ECO:0007669"/>
    <property type="project" value="InterPro"/>
</dbReference>
<dbReference type="Pfam" id="PF02889">
    <property type="entry name" value="Sec63"/>
    <property type="match status" value="2"/>
</dbReference>
<evidence type="ECO:0000256" key="9">
    <source>
        <dbReference type="ARBA" id="ARBA00022840"/>
    </source>
</evidence>
<evidence type="ECO:0000256" key="7">
    <source>
        <dbReference type="ARBA" id="ARBA00022801"/>
    </source>
</evidence>